<dbReference type="OrthoDB" id="9796252at2"/>
<keyword evidence="4" id="KW-1185">Reference proteome</keyword>
<proteinExistence type="inferred from homology"/>
<dbReference type="InterPro" id="IPR000614">
    <property type="entry name" value="FRMsr_CS"/>
</dbReference>
<dbReference type="InterPro" id="IPR029016">
    <property type="entry name" value="GAF-like_dom_sf"/>
</dbReference>
<dbReference type="InterPro" id="IPR003018">
    <property type="entry name" value="GAF"/>
</dbReference>
<dbReference type="EMBL" id="AMSQ01000002">
    <property type="protein sequence ID" value="EKU50225.1"/>
    <property type="molecule type" value="Genomic_DNA"/>
</dbReference>
<dbReference type="GO" id="GO:0033745">
    <property type="term" value="F:L-methionine-(R)-S-oxide reductase activity"/>
    <property type="evidence" value="ECO:0007669"/>
    <property type="project" value="TreeGrafter"/>
</dbReference>
<gene>
    <name evidence="3" type="ORF">C273_01235</name>
</gene>
<name>K9B8W6_9STAP</name>
<accession>K9B8W6</accession>
<dbReference type="PATRIC" id="fig|1229783.3.peg.252"/>
<dbReference type="PROSITE" id="PS01320">
    <property type="entry name" value="UPF0067"/>
    <property type="match status" value="1"/>
</dbReference>
<dbReference type="RefSeq" id="WP_009381938.1">
    <property type="nucleotide sequence ID" value="NZ_AMSQ01000002.1"/>
</dbReference>
<feature type="domain" description="GAF" evidence="2">
    <location>
        <begin position="41"/>
        <end position="148"/>
    </location>
</feature>
<reference evidence="3 4" key="1">
    <citation type="journal article" date="2013" name="Genome Announc.">
        <title>Genome Sequence of Staphylococcus massiliensis Strain S46, Isolated from the Surface of Healthy Human Skin.</title>
        <authorList>
            <person name="Srivastav R."/>
            <person name="Singh A."/>
            <person name="Jangir P.K."/>
            <person name="Kumari C."/>
            <person name="Muduli S."/>
            <person name="Sharma R."/>
        </authorList>
    </citation>
    <scope>NUCLEOTIDE SEQUENCE [LARGE SCALE GENOMIC DNA]</scope>
    <source>
        <strain evidence="3 4">S46</strain>
    </source>
</reference>
<evidence type="ECO:0000256" key="1">
    <source>
        <dbReference type="ARBA" id="ARBA00038454"/>
    </source>
</evidence>
<dbReference type="Pfam" id="PF01590">
    <property type="entry name" value="GAF"/>
    <property type="match status" value="1"/>
</dbReference>
<dbReference type="eggNOG" id="COG1956">
    <property type="taxonomic scope" value="Bacteria"/>
</dbReference>
<dbReference type="PANTHER" id="PTHR21021:SF15">
    <property type="entry name" value="FREE METHIONINE-R-SULFOXIDE REDUCTASE"/>
    <property type="match status" value="1"/>
</dbReference>
<evidence type="ECO:0000259" key="2">
    <source>
        <dbReference type="Pfam" id="PF01590"/>
    </source>
</evidence>
<dbReference type="PANTHER" id="PTHR21021">
    <property type="entry name" value="GAF/PUTATIVE CYTOSKELETAL PROTEIN"/>
    <property type="match status" value="1"/>
</dbReference>
<dbReference type="InterPro" id="IPR051330">
    <property type="entry name" value="Phosphatase_reg/MetRdx"/>
</dbReference>
<protein>
    <recommendedName>
        <fullName evidence="2">GAF domain-containing protein</fullName>
    </recommendedName>
</protein>
<dbReference type="GO" id="GO:0005829">
    <property type="term" value="C:cytosol"/>
    <property type="evidence" value="ECO:0007669"/>
    <property type="project" value="TreeGrafter"/>
</dbReference>
<evidence type="ECO:0000313" key="4">
    <source>
        <dbReference type="Proteomes" id="UP000009885"/>
    </source>
</evidence>
<sequence length="150" mass="16563">MTNYKILNQQLTALIEDEPNIIANLSNAAALLFTTLKDINWAGFYILDEETLILGPFQGNPACVRIKVGSGVCGTAIEKGTTMRVEDVNQFDGHIACDANSKSEIVIPIKGKNGFYGVLDIDAPITKRFSEEDQRGLETFVDLLEQHLKF</sequence>
<dbReference type="SUPFAM" id="SSF55781">
    <property type="entry name" value="GAF domain-like"/>
    <property type="match status" value="1"/>
</dbReference>
<organism evidence="3 4">
    <name type="scientific">Staphylococcus massiliensis S46</name>
    <dbReference type="NCBI Taxonomy" id="1229783"/>
    <lineage>
        <taxon>Bacteria</taxon>
        <taxon>Bacillati</taxon>
        <taxon>Bacillota</taxon>
        <taxon>Bacilli</taxon>
        <taxon>Bacillales</taxon>
        <taxon>Staphylococcaceae</taxon>
        <taxon>Staphylococcus</taxon>
    </lineage>
</organism>
<evidence type="ECO:0000313" key="3">
    <source>
        <dbReference type="EMBL" id="EKU50225.1"/>
    </source>
</evidence>
<dbReference type="AlphaFoldDB" id="K9B8W6"/>
<dbReference type="Proteomes" id="UP000009885">
    <property type="component" value="Unassembled WGS sequence"/>
</dbReference>
<comment type="caution">
    <text evidence="3">The sequence shown here is derived from an EMBL/GenBank/DDBJ whole genome shotgun (WGS) entry which is preliminary data.</text>
</comment>
<dbReference type="FunFam" id="3.30.450.40:FF:000008">
    <property type="entry name" value="GAF domain-containing proteins"/>
    <property type="match status" value="1"/>
</dbReference>
<comment type="similarity">
    <text evidence="1">Belongs to the free Met sulfoxide reductase family.</text>
</comment>
<dbReference type="Gene3D" id="3.30.450.40">
    <property type="match status" value="1"/>
</dbReference>
<dbReference type="STRING" id="1229783.C273_01235"/>